<feature type="domain" description="Nudix hydrolase" evidence="3">
    <location>
        <begin position="9"/>
        <end position="140"/>
    </location>
</feature>
<dbReference type="AlphaFoldDB" id="A0A212K369"/>
<dbReference type="SUPFAM" id="SSF55811">
    <property type="entry name" value="Nudix"/>
    <property type="match status" value="1"/>
</dbReference>
<dbReference type="PROSITE" id="PS51462">
    <property type="entry name" value="NUDIX"/>
    <property type="match status" value="1"/>
</dbReference>
<dbReference type="PANTHER" id="PTHR43736">
    <property type="entry name" value="ADP-RIBOSE PYROPHOSPHATASE"/>
    <property type="match status" value="1"/>
</dbReference>
<dbReference type="InterPro" id="IPR015797">
    <property type="entry name" value="NUDIX_hydrolase-like_dom_sf"/>
</dbReference>
<dbReference type="PANTHER" id="PTHR43736:SF1">
    <property type="entry name" value="DIHYDRONEOPTERIN TRIPHOSPHATE DIPHOSPHATASE"/>
    <property type="match status" value="1"/>
</dbReference>
<dbReference type="PRINTS" id="PR00502">
    <property type="entry name" value="NUDIXFAMILY"/>
</dbReference>
<gene>
    <name evidence="4" type="ORF">KL86DPRO_20612</name>
</gene>
<protein>
    <submittedName>
        <fullName evidence="4">Hydrolase, NUDIX family</fullName>
    </submittedName>
</protein>
<dbReference type="InterPro" id="IPR020084">
    <property type="entry name" value="NUDIX_hydrolase_CS"/>
</dbReference>
<proteinExistence type="inferred from homology"/>
<sequence length="152" mass="16823">MSKTQQIIRPVPATIGVLFREGRVLLVRRKNPPDAGKWGFPGGKIEWGETIERAAEREILEETGVTAAAKRVFTAVDCYDTRDGALHRHFILVAVLCDWVAGEPAGADDALEARWFSRSEYERADLAMSLDVLEVIRMGEALRAERGAAAPF</sequence>
<dbReference type="Gene3D" id="3.90.79.10">
    <property type="entry name" value="Nucleoside Triphosphate Pyrophosphohydrolase"/>
    <property type="match status" value="1"/>
</dbReference>
<evidence type="ECO:0000313" key="4">
    <source>
        <dbReference type="EMBL" id="SBW06149.1"/>
    </source>
</evidence>
<evidence type="ECO:0000259" key="3">
    <source>
        <dbReference type="PROSITE" id="PS51462"/>
    </source>
</evidence>
<name>A0A212K369_9DELT</name>
<organism evidence="4">
    <name type="scientific">uncultured delta proteobacterium</name>
    <dbReference type="NCBI Taxonomy" id="34034"/>
    <lineage>
        <taxon>Bacteria</taxon>
        <taxon>Deltaproteobacteria</taxon>
        <taxon>environmental samples</taxon>
    </lineage>
</organism>
<evidence type="ECO:0000256" key="1">
    <source>
        <dbReference type="ARBA" id="ARBA00022801"/>
    </source>
</evidence>
<dbReference type="InterPro" id="IPR000086">
    <property type="entry name" value="NUDIX_hydrolase_dom"/>
</dbReference>
<keyword evidence="1 2" id="KW-0378">Hydrolase</keyword>
<dbReference type="GO" id="GO:0016787">
    <property type="term" value="F:hydrolase activity"/>
    <property type="evidence" value="ECO:0007669"/>
    <property type="project" value="UniProtKB-KW"/>
</dbReference>
<evidence type="ECO:0000256" key="2">
    <source>
        <dbReference type="RuleBase" id="RU003476"/>
    </source>
</evidence>
<dbReference type="EMBL" id="FLUQ01000002">
    <property type="protein sequence ID" value="SBW06149.1"/>
    <property type="molecule type" value="Genomic_DNA"/>
</dbReference>
<dbReference type="CDD" id="cd04673">
    <property type="entry name" value="NUDIX_ADPRase"/>
    <property type="match status" value="1"/>
</dbReference>
<accession>A0A212K369</accession>
<dbReference type="InterPro" id="IPR020476">
    <property type="entry name" value="Nudix_hydrolase"/>
</dbReference>
<dbReference type="PROSITE" id="PS00893">
    <property type="entry name" value="NUDIX_BOX"/>
    <property type="match status" value="1"/>
</dbReference>
<dbReference type="Pfam" id="PF00293">
    <property type="entry name" value="NUDIX"/>
    <property type="match status" value="1"/>
</dbReference>
<comment type="similarity">
    <text evidence="2">Belongs to the Nudix hydrolase family.</text>
</comment>
<reference evidence="4" key="1">
    <citation type="submission" date="2016-04" db="EMBL/GenBank/DDBJ databases">
        <authorList>
            <person name="Evans L.H."/>
            <person name="Alamgir A."/>
            <person name="Owens N."/>
            <person name="Weber N.D."/>
            <person name="Virtaneva K."/>
            <person name="Barbian K."/>
            <person name="Babar A."/>
            <person name="Rosenke K."/>
        </authorList>
    </citation>
    <scope>NUCLEOTIDE SEQUENCE</scope>
    <source>
        <strain evidence="4">86</strain>
    </source>
</reference>